<evidence type="ECO:0000259" key="2">
    <source>
        <dbReference type="Pfam" id="PF14342"/>
    </source>
</evidence>
<evidence type="ECO:0000256" key="1">
    <source>
        <dbReference type="SAM" id="Phobius"/>
    </source>
</evidence>
<gene>
    <name evidence="3" type="ORF">GHK86_08355</name>
</gene>
<sequence>MPPTWLTDLSWAALALAGASAVWIARDQWVRGHRQQMRIMEVVWPVTALYYGPVAVWGYRRFGWPKSPQWRAERRLEHAPERPRWSGVATGVSHCGAGCTRGDLCAEWAVFGFGATIIGLSLLPEYIGDYILALAFGIAFQYFAIAPMRGLGLRAGLLEAAKADVLSLTSFEVGLFGWMALVQLVLFPHHLRPDHAAFWFLMQVGMIVGYFTAWPTNVWLIRRGIKEAM</sequence>
<organism evidence="3 4">
    <name type="scientific">Acidiferrimicrobium australe</name>
    <dbReference type="NCBI Taxonomy" id="2664430"/>
    <lineage>
        <taxon>Bacteria</taxon>
        <taxon>Bacillati</taxon>
        <taxon>Actinomycetota</taxon>
        <taxon>Acidimicrobiia</taxon>
        <taxon>Acidimicrobiales</taxon>
        <taxon>Acidimicrobiaceae</taxon>
        <taxon>Acidiferrimicrobium</taxon>
    </lineage>
</organism>
<protein>
    <submittedName>
        <fullName evidence="3">DUF4396 domain-containing protein</fullName>
    </submittedName>
</protein>
<proteinExistence type="predicted"/>
<feature type="transmembrane region" description="Helical" evidence="1">
    <location>
        <begin position="198"/>
        <end position="221"/>
    </location>
</feature>
<reference evidence="3 4" key="1">
    <citation type="submission" date="2019-11" db="EMBL/GenBank/DDBJ databases">
        <title>Acidiferrimicrobium australis gen. nov., sp. nov., an acidophilic and obligately heterotrophic, member of the Actinobacteria that catalyses dissimilatory oxido- reduction of iron isolated from metal-rich acidic water in Chile.</title>
        <authorList>
            <person name="Gonzalez D."/>
            <person name="Huber K."/>
            <person name="Hedrich S."/>
            <person name="Rojas-Villalobos C."/>
            <person name="Quatrini R."/>
            <person name="Dinamarca M.A."/>
            <person name="Schwarz A."/>
            <person name="Canales C."/>
            <person name="Nancucheo I."/>
        </authorList>
    </citation>
    <scope>NUCLEOTIDE SEQUENCE [LARGE SCALE GENOMIC DNA]</scope>
    <source>
        <strain evidence="3 4">USS-CCA1</strain>
    </source>
</reference>
<feature type="transmembrane region" description="Helical" evidence="1">
    <location>
        <begin position="165"/>
        <end position="186"/>
    </location>
</feature>
<feature type="transmembrane region" description="Helical" evidence="1">
    <location>
        <begin position="127"/>
        <end position="145"/>
    </location>
</feature>
<feature type="transmembrane region" description="Helical" evidence="1">
    <location>
        <begin position="37"/>
        <end position="59"/>
    </location>
</feature>
<dbReference type="Pfam" id="PF14342">
    <property type="entry name" value="DUF4396"/>
    <property type="match status" value="1"/>
</dbReference>
<dbReference type="EMBL" id="WJHE01000371">
    <property type="protein sequence ID" value="MST32732.1"/>
    <property type="molecule type" value="Genomic_DNA"/>
</dbReference>
<comment type="caution">
    <text evidence="3">The sequence shown here is derived from an EMBL/GenBank/DDBJ whole genome shotgun (WGS) entry which is preliminary data.</text>
</comment>
<keyword evidence="1" id="KW-0812">Transmembrane</keyword>
<keyword evidence="1" id="KW-0472">Membrane</keyword>
<feature type="domain" description="DUF4396" evidence="2">
    <location>
        <begin position="85"/>
        <end position="226"/>
    </location>
</feature>
<dbReference type="InterPro" id="IPR025509">
    <property type="entry name" value="DUF4396"/>
</dbReference>
<keyword evidence="4" id="KW-1185">Reference proteome</keyword>
<dbReference type="Proteomes" id="UP000437736">
    <property type="component" value="Unassembled WGS sequence"/>
</dbReference>
<keyword evidence="1" id="KW-1133">Transmembrane helix</keyword>
<evidence type="ECO:0000313" key="3">
    <source>
        <dbReference type="EMBL" id="MST32732.1"/>
    </source>
</evidence>
<evidence type="ECO:0000313" key="4">
    <source>
        <dbReference type="Proteomes" id="UP000437736"/>
    </source>
</evidence>
<feature type="transmembrane region" description="Helical" evidence="1">
    <location>
        <begin position="6"/>
        <end position="25"/>
    </location>
</feature>
<name>A0ABW9QSB3_9ACTN</name>
<accession>A0ABW9QSB3</accession>